<dbReference type="KEGG" id="pdx:Psed_3573"/>
<evidence type="ECO:0000256" key="2">
    <source>
        <dbReference type="SAM" id="Phobius"/>
    </source>
</evidence>
<keyword evidence="2" id="KW-0472">Membrane</keyword>
<evidence type="ECO:0000256" key="1">
    <source>
        <dbReference type="SAM" id="MobiDB-lite"/>
    </source>
</evidence>
<feature type="transmembrane region" description="Helical" evidence="2">
    <location>
        <begin position="268"/>
        <end position="285"/>
    </location>
</feature>
<dbReference type="eggNOG" id="COG5438">
    <property type="taxonomic scope" value="Bacteria"/>
</dbReference>
<feature type="region of interest" description="Disordered" evidence="1">
    <location>
        <begin position="1"/>
        <end position="140"/>
    </location>
</feature>
<protein>
    <submittedName>
        <fullName evidence="3">YibE/F family protein</fullName>
    </submittedName>
</protein>
<reference evidence="3 4" key="1">
    <citation type="journal article" date="2011" name="J. Bacteriol.">
        <title>Genome sequence of the 1,4-dioxane-degrading Pseudonocardia dioxanivorans strain CB1190.</title>
        <authorList>
            <person name="Sales C.M."/>
            <person name="Mahendra S."/>
            <person name="Grostern A."/>
            <person name="Parales R.E."/>
            <person name="Goodwin L.A."/>
            <person name="Woyke T."/>
            <person name="Nolan M."/>
            <person name="Lapidus A."/>
            <person name="Chertkov O."/>
            <person name="Ovchinnikova G."/>
            <person name="Sczyrba A."/>
            <person name="Alvarez-Cohen L."/>
        </authorList>
    </citation>
    <scope>NUCLEOTIDE SEQUENCE [LARGE SCALE GENOMIC DNA]</scope>
    <source>
        <strain evidence="4">ATCC 55486 / DSM 44775 / JCM 13855 / CB1190</strain>
    </source>
</reference>
<keyword evidence="2" id="KW-1133">Transmembrane helix</keyword>
<dbReference type="PANTHER" id="PTHR41771">
    <property type="entry name" value="MEMBRANE PROTEIN-RELATED"/>
    <property type="match status" value="1"/>
</dbReference>
<feature type="transmembrane region" description="Helical" evidence="2">
    <location>
        <begin position="484"/>
        <end position="509"/>
    </location>
</feature>
<feature type="transmembrane region" description="Helical" evidence="2">
    <location>
        <begin position="148"/>
        <end position="169"/>
    </location>
</feature>
<accession>F4D089</accession>
<gene>
    <name evidence="3" type="ordered locus">Psed_3573</name>
</gene>
<dbReference type="InterPro" id="IPR012507">
    <property type="entry name" value="YibE_F"/>
</dbReference>
<feature type="transmembrane region" description="Helical" evidence="2">
    <location>
        <begin position="445"/>
        <end position="464"/>
    </location>
</feature>
<dbReference type="PANTHER" id="PTHR41771:SF1">
    <property type="entry name" value="MEMBRANE PROTEIN"/>
    <property type="match status" value="1"/>
</dbReference>
<dbReference type="AlphaFoldDB" id="F4D089"/>
<keyword evidence="4" id="KW-1185">Reference proteome</keyword>
<organism evidence="3 4">
    <name type="scientific">Pseudonocardia dioxanivorans (strain ATCC 55486 / DSM 44775 / JCM 13855 / CB1190)</name>
    <dbReference type="NCBI Taxonomy" id="675635"/>
    <lineage>
        <taxon>Bacteria</taxon>
        <taxon>Bacillati</taxon>
        <taxon>Actinomycetota</taxon>
        <taxon>Actinomycetes</taxon>
        <taxon>Pseudonocardiales</taxon>
        <taxon>Pseudonocardiaceae</taxon>
        <taxon>Pseudonocardia</taxon>
    </lineage>
</organism>
<name>F4D089_PSEUX</name>
<feature type="transmembrane region" description="Helical" evidence="2">
    <location>
        <begin position="386"/>
        <end position="404"/>
    </location>
</feature>
<feature type="compositionally biased region" description="Basic and acidic residues" evidence="1">
    <location>
        <begin position="1"/>
        <end position="13"/>
    </location>
</feature>
<evidence type="ECO:0000313" key="4">
    <source>
        <dbReference type="Proteomes" id="UP000007809"/>
    </source>
</evidence>
<dbReference type="RefSeq" id="WP_013675664.1">
    <property type="nucleotide sequence ID" value="NC_015312.1"/>
</dbReference>
<dbReference type="Pfam" id="PF07907">
    <property type="entry name" value="YibE_F"/>
    <property type="match status" value="1"/>
</dbReference>
<feature type="transmembrane region" description="Helical" evidence="2">
    <location>
        <begin position="345"/>
        <end position="366"/>
    </location>
</feature>
<dbReference type="Proteomes" id="UP000007809">
    <property type="component" value="Chromosome"/>
</dbReference>
<evidence type="ECO:0000313" key="3">
    <source>
        <dbReference type="EMBL" id="AEA25745.1"/>
    </source>
</evidence>
<sequence>MSQADPDRRDPDRSGAAGRATTRPQHTRARDTAGDTAHGSDAPTVEFAAVPAGVPAGDDRPHTRAARRTTARPGSGPTRRDPGNGDTAQGDTAHADTAHADTAHGDTDRARDDDGRPGRARDTPRPSHGHGHSHSNAPAGPSARRVRMFIAALLVPCALATVVGVVLLWPRQGPPATTQQPGTPVDAQVVATQRADCTPGDGTGACLGLTVHMTDGPLPGRDLVQILPVEPSTPRFAVGDGVVLQWSGADPLDPGSYQVVDFQRGPPLVWLAVLFAAAVLVLGGWRGLAALVALGLTFVVLLVFVLPSVIAGHDPLAVAIVGACLVMFVVLYLTHGLSARTSTAVLGTLVSLGVIGALGAVFAAAAKLTGLDDQTANLIATLGAPVDARGLLLAGFVIGALGVLDDVTVTQTSAVWELRAANPDLGAGALFAAAMRIGRDHVSSAVNTLVLAYAGASLPLMLVFSLSGNGLGHVLTIGDVATEIVRTLVGSIGLVASVPITTGLAALVASQEPRPV</sequence>
<dbReference type="HOGENOM" id="CLU_028166_3_1_11"/>
<feature type="transmembrane region" description="Helical" evidence="2">
    <location>
        <begin position="316"/>
        <end position="333"/>
    </location>
</feature>
<keyword evidence="2" id="KW-0812">Transmembrane</keyword>
<dbReference type="EMBL" id="CP002593">
    <property type="protein sequence ID" value="AEA25745.1"/>
    <property type="molecule type" value="Genomic_DNA"/>
</dbReference>
<proteinExistence type="predicted"/>
<feature type="transmembrane region" description="Helical" evidence="2">
    <location>
        <begin position="292"/>
        <end position="310"/>
    </location>
</feature>
<feature type="compositionally biased region" description="Basic and acidic residues" evidence="1">
    <location>
        <begin position="93"/>
        <end position="125"/>
    </location>
</feature>
<dbReference type="STRING" id="675635.Psed_3573"/>